<name>A0A1Y6D5S9_9GAMM</name>
<protein>
    <submittedName>
        <fullName evidence="2">Uncharacterized protein</fullName>
    </submittedName>
</protein>
<evidence type="ECO:0000313" key="2">
    <source>
        <dbReference type="EMBL" id="SMF96213.1"/>
    </source>
</evidence>
<keyword evidence="1" id="KW-0732">Signal</keyword>
<feature type="signal peptide" evidence="1">
    <location>
        <begin position="1"/>
        <end position="24"/>
    </location>
</feature>
<evidence type="ECO:0000256" key="1">
    <source>
        <dbReference type="SAM" id="SignalP"/>
    </source>
</evidence>
<dbReference type="EMBL" id="FXAM01000001">
    <property type="protein sequence ID" value="SMF96213.1"/>
    <property type="molecule type" value="Genomic_DNA"/>
</dbReference>
<dbReference type="RefSeq" id="WP_125469011.1">
    <property type="nucleotide sequence ID" value="NZ_FXAM01000001.1"/>
</dbReference>
<dbReference type="AlphaFoldDB" id="A0A1Y6D5S9"/>
<proteinExistence type="predicted"/>
<dbReference type="Proteomes" id="UP000192923">
    <property type="component" value="Unassembled WGS sequence"/>
</dbReference>
<organism evidence="2 3">
    <name type="scientific">Methylomagnum ishizawai</name>
    <dbReference type="NCBI Taxonomy" id="1760988"/>
    <lineage>
        <taxon>Bacteria</taxon>
        <taxon>Pseudomonadati</taxon>
        <taxon>Pseudomonadota</taxon>
        <taxon>Gammaproteobacteria</taxon>
        <taxon>Methylococcales</taxon>
        <taxon>Methylococcaceae</taxon>
        <taxon>Methylomagnum</taxon>
    </lineage>
</organism>
<sequence length="250" mass="28497">MNIVKIVLPFFISALFTLPCYSSADCELTIDKFPRIEGIALGISKKDFESKIASAAKKFSETTRLDDYEYYTSAFMKGKLISFKLQYNDKHFLKNAEEAVQKLVNNYGFPREGWKSKYAQGEDLELKCKDFSAWVSVSHDGHSGELLPPVFIFEDSKLYPIWSKENLERQMAEIRKKYKPDFKVTRFYEIADGFYRIVVSTSKAQNVKCIIYDNAGEPAAVQTYTVTPPADEVQIYAGRTSIKNASCSPQ</sequence>
<evidence type="ECO:0000313" key="3">
    <source>
        <dbReference type="Proteomes" id="UP000192923"/>
    </source>
</evidence>
<feature type="chain" id="PRO_5012283253" evidence="1">
    <location>
        <begin position="25"/>
        <end position="250"/>
    </location>
</feature>
<gene>
    <name evidence="2" type="ORF">SAMN02949497_3603</name>
</gene>
<accession>A0A1Y6D5S9</accession>
<dbReference type="STRING" id="1760988.SAMN02949497_3603"/>
<keyword evidence="3" id="KW-1185">Reference proteome</keyword>
<reference evidence="2 3" key="1">
    <citation type="submission" date="2016-12" db="EMBL/GenBank/DDBJ databases">
        <authorList>
            <person name="Song W.-J."/>
            <person name="Kurnit D.M."/>
        </authorList>
    </citation>
    <scope>NUCLEOTIDE SEQUENCE [LARGE SCALE GENOMIC DNA]</scope>
    <source>
        <strain evidence="2 3">175</strain>
    </source>
</reference>